<keyword evidence="1" id="KW-0812">Transmembrane</keyword>
<dbReference type="Pfam" id="PF05661">
    <property type="entry name" value="DUF808"/>
    <property type="match status" value="1"/>
</dbReference>
<keyword evidence="1" id="KW-0472">Membrane</keyword>
<dbReference type="RefSeq" id="WP_161015983.1">
    <property type="nucleotide sequence ID" value="NZ_WWCK01000006.1"/>
</dbReference>
<dbReference type="PANTHER" id="PTHR30503:SF3">
    <property type="entry name" value="INNER MEMBRANE PROTEIN YEDI"/>
    <property type="match status" value="1"/>
</dbReference>
<protein>
    <submittedName>
        <fullName evidence="2">DUF808 family protein</fullName>
    </submittedName>
</protein>
<dbReference type="AlphaFoldDB" id="A0A7X4KEH5"/>
<reference evidence="2 3" key="1">
    <citation type="submission" date="2019-12" db="EMBL/GenBank/DDBJ databases">
        <title>Novel species isolated from a subtropical stream in China.</title>
        <authorList>
            <person name="Lu H."/>
        </authorList>
    </citation>
    <scope>NUCLEOTIDE SEQUENCE [LARGE SCALE GENOMIC DNA]</scope>
    <source>
        <strain evidence="2 3">FT55W</strain>
    </source>
</reference>
<dbReference type="Proteomes" id="UP000450012">
    <property type="component" value="Unassembled WGS sequence"/>
</dbReference>
<feature type="transmembrane region" description="Helical" evidence="1">
    <location>
        <begin position="150"/>
        <end position="169"/>
    </location>
</feature>
<dbReference type="EMBL" id="WWCK01000006">
    <property type="protein sequence ID" value="MYM69503.1"/>
    <property type="molecule type" value="Genomic_DNA"/>
</dbReference>
<keyword evidence="3" id="KW-1185">Reference proteome</keyword>
<proteinExistence type="predicted"/>
<keyword evidence="1" id="KW-1133">Transmembrane helix</keyword>
<organism evidence="2 3">
    <name type="scientific">Duganella rivi</name>
    <dbReference type="NCBI Taxonomy" id="2666083"/>
    <lineage>
        <taxon>Bacteria</taxon>
        <taxon>Pseudomonadati</taxon>
        <taxon>Pseudomonadota</taxon>
        <taxon>Betaproteobacteria</taxon>
        <taxon>Burkholderiales</taxon>
        <taxon>Oxalobacteraceae</taxon>
        <taxon>Telluria group</taxon>
        <taxon>Duganella</taxon>
    </lineage>
</organism>
<comment type="caution">
    <text evidence="2">The sequence shown here is derived from an EMBL/GenBank/DDBJ whole genome shotgun (WGS) entry which is preliminary data.</text>
</comment>
<dbReference type="PIRSF" id="PIRSF016660">
    <property type="entry name" value="YedI"/>
    <property type="match status" value="1"/>
</dbReference>
<gene>
    <name evidence="2" type="ORF">GTP45_22050</name>
</gene>
<evidence type="ECO:0000313" key="2">
    <source>
        <dbReference type="EMBL" id="MYM69503.1"/>
    </source>
</evidence>
<feature type="transmembrane region" description="Helical" evidence="1">
    <location>
        <begin position="71"/>
        <end position="100"/>
    </location>
</feature>
<feature type="transmembrane region" description="Helical" evidence="1">
    <location>
        <begin position="267"/>
        <end position="294"/>
    </location>
</feature>
<sequence length="306" mass="31497">MAGSSLLALIDDIATILDDVAAMSKVAAKKTAGVLGDDLALNAQQVAGVRAERELPVVWAVGVGSLKNKAILVPAALAISAFAPWAITPLLMIGGLYLCFEGFEKIAHNLLHKEEGEHHKNELHQALANPEVDLVALEKDKIKGAIRTDFILSAEIIVIALGTVAEAAFSKQVTVVVSIALVMTVGVYGLVAAIVKMDDAGLYLSQRGGAAVRALGRMLLTAAPKLMKLLGVVGTVAMFMVGGGILTHGLPFAHDIIHHAAEASGPILGAIVPTVLDAVTGVIAGALALVVVTIGSKIVSLIKKSG</sequence>
<evidence type="ECO:0000313" key="3">
    <source>
        <dbReference type="Proteomes" id="UP000450012"/>
    </source>
</evidence>
<dbReference type="InterPro" id="IPR008526">
    <property type="entry name" value="YedI"/>
</dbReference>
<dbReference type="PANTHER" id="PTHR30503">
    <property type="entry name" value="INNER MEMBRANE PROTEIN YEDI"/>
    <property type="match status" value="1"/>
</dbReference>
<evidence type="ECO:0000256" key="1">
    <source>
        <dbReference type="SAM" id="Phobius"/>
    </source>
</evidence>
<accession>A0A7X4KEH5</accession>
<feature type="transmembrane region" description="Helical" evidence="1">
    <location>
        <begin position="226"/>
        <end position="247"/>
    </location>
</feature>
<dbReference type="GO" id="GO:0005886">
    <property type="term" value="C:plasma membrane"/>
    <property type="evidence" value="ECO:0007669"/>
    <property type="project" value="TreeGrafter"/>
</dbReference>
<feature type="transmembrane region" description="Helical" evidence="1">
    <location>
        <begin position="175"/>
        <end position="195"/>
    </location>
</feature>
<name>A0A7X4KEH5_9BURK</name>